<feature type="region of interest" description="Disordered" evidence="1">
    <location>
        <begin position="193"/>
        <end position="217"/>
    </location>
</feature>
<proteinExistence type="predicted"/>
<name>R7YM51_CONA1</name>
<reference evidence="3" key="1">
    <citation type="submission" date="2012-06" db="EMBL/GenBank/DDBJ databases">
        <title>The genome sequence of Coniosporium apollinis CBS 100218.</title>
        <authorList>
            <consortium name="The Broad Institute Genome Sequencing Platform"/>
            <person name="Cuomo C."/>
            <person name="Gorbushina A."/>
            <person name="Noack S."/>
            <person name="Walker B."/>
            <person name="Young S.K."/>
            <person name="Zeng Q."/>
            <person name="Gargeya S."/>
            <person name="Fitzgerald M."/>
            <person name="Haas B."/>
            <person name="Abouelleil A."/>
            <person name="Alvarado L."/>
            <person name="Arachchi H.M."/>
            <person name="Berlin A.M."/>
            <person name="Chapman S.B."/>
            <person name="Goldberg J."/>
            <person name="Griggs A."/>
            <person name="Gujja S."/>
            <person name="Hansen M."/>
            <person name="Howarth C."/>
            <person name="Imamovic A."/>
            <person name="Larimer J."/>
            <person name="McCowan C."/>
            <person name="Montmayeur A."/>
            <person name="Murphy C."/>
            <person name="Neiman D."/>
            <person name="Pearson M."/>
            <person name="Priest M."/>
            <person name="Roberts A."/>
            <person name="Saif S."/>
            <person name="Shea T."/>
            <person name="Sisk P."/>
            <person name="Sykes S."/>
            <person name="Wortman J."/>
            <person name="Nusbaum C."/>
            <person name="Birren B."/>
        </authorList>
    </citation>
    <scope>NUCLEOTIDE SEQUENCE [LARGE SCALE GENOMIC DNA]</scope>
    <source>
        <strain evidence="3">CBS 100218</strain>
    </source>
</reference>
<sequence length="217" mass="23616">MANLPRNAAKEPEGDAEMAEAPAAKAGAESRSHQESEASEPAPRRRAVSAGPELITTPERRRQQRRVSCAAQSTTISSNDGDDDDSGGKAHSGDETSEHIPARQRHQSSAQRRMTQQARRKGGSIQAPRSSKNPYRVTKASQKLQGHRCCRCKAERDGGVRCHRCKHMLCAKCTRAARITLPDLSLLDLGGGKDKDDDGWETEDEGTGMAEQMDITV</sequence>
<dbReference type="AlphaFoldDB" id="R7YM51"/>
<dbReference type="OrthoDB" id="10456635at2759"/>
<organism evidence="2 3">
    <name type="scientific">Coniosporium apollinis (strain CBS 100218)</name>
    <name type="common">Rock-inhabiting black yeast</name>
    <dbReference type="NCBI Taxonomy" id="1168221"/>
    <lineage>
        <taxon>Eukaryota</taxon>
        <taxon>Fungi</taxon>
        <taxon>Dikarya</taxon>
        <taxon>Ascomycota</taxon>
        <taxon>Pezizomycotina</taxon>
        <taxon>Dothideomycetes</taxon>
        <taxon>Dothideomycetes incertae sedis</taxon>
        <taxon>Coniosporium</taxon>
    </lineage>
</organism>
<feature type="compositionally biased region" description="Acidic residues" evidence="1">
    <location>
        <begin position="197"/>
        <end position="206"/>
    </location>
</feature>
<evidence type="ECO:0000313" key="3">
    <source>
        <dbReference type="Proteomes" id="UP000016924"/>
    </source>
</evidence>
<protein>
    <submittedName>
        <fullName evidence="2">Uncharacterized protein</fullName>
    </submittedName>
</protein>
<feature type="compositionally biased region" description="Polar residues" evidence="1">
    <location>
        <begin position="127"/>
        <end position="140"/>
    </location>
</feature>
<dbReference type="HOGENOM" id="CLU_1272215_0_0_1"/>
<dbReference type="GeneID" id="19899241"/>
<gene>
    <name evidence="2" type="ORF">W97_01930</name>
</gene>
<evidence type="ECO:0000256" key="1">
    <source>
        <dbReference type="SAM" id="MobiDB-lite"/>
    </source>
</evidence>
<keyword evidence="3" id="KW-1185">Reference proteome</keyword>
<dbReference type="RefSeq" id="XP_007778023.1">
    <property type="nucleotide sequence ID" value="XM_007779833.1"/>
</dbReference>
<feature type="compositionally biased region" description="Basic and acidic residues" evidence="1">
    <location>
        <begin position="86"/>
        <end position="101"/>
    </location>
</feature>
<feature type="region of interest" description="Disordered" evidence="1">
    <location>
        <begin position="1"/>
        <end position="140"/>
    </location>
</feature>
<dbReference type="Proteomes" id="UP000016924">
    <property type="component" value="Unassembled WGS sequence"/>
</dbReference>
<accession>R7YM51</accession>
<dbReference type="EMBL" id="JH767560">
    <property type="protein sequence ID" value="EON62706.1"/>
    <property type="molecule type" value="Genomic_DNA"/>
</dbReference>
<evidence type="ECO:0000313" key="2">
    <source>
        <dbReference type="EMBL" id="EON62706.1"/>
    </source>
</evidence>